<dbReference type="AlphaFoldDB" id="A0ABD1FV53"/>
<reference evidence="1 2" key="1">
    <citation type="submission" date="2024-06" db="EMBL/GenBank/DDBJ databases">
        <title>A chromosome level genome sequence of Diviner's sage (Salvia divinorum).</title>
        <authorList>
            <person name="Ford S.A."/>
            <person name="Ro D.-K."/>
            <person name="Ness R.W."/>
            <person name="Phillips M.A."/>
        </authorList>
    </citation>
    <scope>NUCLEOTIDE SEQUENCE [LARGE SCALE GENOMIC DNA]</scope>
    <source>
        <strain evidence="1">SAF-2024a</strain>
        <tissue evidence="1">Leaf</tissue>
    </source>
</reference>
<evidence type="ECO:0000313" key="2">
    <source>
        <dbReference type="Proteomes" id="UP001567538"/>
    </source>
</evidence>
<dbReference type="EMBL" id="JBEAFC010000012">
    <property type="protein sequence ID" value="KAL1534849.1"/>
    <property type="molecule type" value="Genomic_DNA"/>
</dbReference>
<name>A0ABD1FV53_SALDI</name>
<dbReference type="Proteomes" id="UP001567538">
    <property type="component" value="Unassembled WGS sequence"/>
</dbReference>
<comment type="caution">
    <text evidence="1">The sequence shown here is derived from an EMBL/GenBank/DDBJ whole genome shotgun (WGS) entry which is preliminary data.</text>
</comment>
<keyword evidence="2" id="KW-1185">Reference proteome</keyword>
<organism evidence="1 2">
    <name type="scientific">Salvia divinorum</name>
    <name type="common">Maria pastora</name>
    <name type="synonym">Diviner's sage</name>
    <dbReference type="NCBI Taxonomy" id="28513"/>
    <lineage>
        <taxon>Eukaryota</taxon>
        <taxon>Viridiplantae</taxon>
        <taxon>Streptophyta</taxon>
        <taxon>Embryophyta</taxon>
        <taxon>Tracheophyta</taxon>
        <taxon>Spermatophyta</taxon>
        <taxon>Magnoliopsida</taxon>
        <taxon>eudicotyledons</taxon>
        <taxon>Gunneridae</taxon>
        <taxon>Pentapetalae</taxon>
        <taxon>asterids</taxon>
        <taxon>lamiids</taxon>
        <taxon>Lamiales</taxon>
        <taxon>Lamiaceae</taxon>
        <taxon>Nepetoideae</taxon>
        <taxon>Mentheae</taxon>
        <taxon>Salviinae</taxon>
        <taxon>Salvia</taxon>
        <taxon>Salvia subgen. Calosphace</taxon>
    </lineage>
</organism>
<protein>
    <submittedName>
        <fullName evidence="1">Uncharacterized protein</fullName>
    </submittedName>
</protein>
<accession>A0ABD1FV53</accession>
<gene>
    <name evidence="1" type="ORF">AAHA92_30976</name>
</gene>
<evidence type="ECO:0000313" key="1">
    <source>
        <dbReference type="EMBL" id="KAL1534849.1"/>
    </source>
</evidence>
<sequence length="86" mass="9780">MRWLFSRIASTQFSVKPFQLFTYPKIMLKSSILGLLDWDGGQIALSICIFGMGAIGKFNMVSSKEESTRRKPSNMLRSRIMIKISS</sequence>
<proteinExistence type="predicted"/>